<evidence type="ECO:0000256" key="1">
    <source>
        <dbReference type="ARBA" id="ARBA00008520"/>
    </source>
</evidence>
<name>A0A0H3J648_CLOPA</name>
<keyword evidence="3" id="KW-1003">Cell membrane</keyword>
<dbReference type="RefSeq" id="WP_003446367.1">
    <property type="nucleotide sequence ID" value="NZ_ANZB01000011.1"/>
</dbReference>
<reference evidence="10 11" key="3">
    <citation type="journal article" name="Genome Announc.">
        <title>Improved Draft Genome Sequence of Clostridium pasteurianum Strain ATCC 6013 (DSM 525) Using a Hybrid Next-Generation Sequencing Approach.</title>
        <authorList>
            <person name="Pyne M.E."/>
            <person name="Utturkar S."/>
            <person name="Brown S.D."/>
            <person name="Moo-Young M."/>
            <person name="Chung D.A."/>
            <person name="Chou C.P."/>
        </authorList>
    </citation>
    <scope>NUCLEOTIDE SEQUENCE [LARGE SCALE GENOMIC DNA]</scope>
    <source>
        <strain evidence="10 11">ATCC 6013</strain>
    </source>
</reference>
<evidence type="ECO:0000256" key="2">
    <source>
        <dbReference type="ARBA" id="ARBA00022448"/>
    </source>
</evidence>
<dbReference type="PANTHER" id="PTHR43649">
    <property type="entry name" value="ARABINOSE-BINDING PROTEIN-RELATED"/>
    <property type="match status" value="1"/>
</dbReference>
<keyword evidence="2" id="KW-0813">Transport</keyword>
<dbReference type="AlphaFoldDB" id="A0A0H3J648"/>
<dbReference type="PATRIC" id="fig|1262449.3.peg.2933"/>
<keyword evidence="4 8" id="KW-0732">Signal</keyword>
<dbReference type="CDD" id="cd13585">
    <property type="entry name" value="PBP2_TMBP_like"/>
    <property type="match status" value="1"/>
</dbReference>
<keyword evidence="6" id="KW-0564">Palmitate</keyword>
<dbReference type="PROSITE" id="PS01037">
    <property type="entry name" value="SBP_BACTERIAL_1"/>
    <property type="match status" value="1"/>
</dbReference>
<dbReference type="KEGG" id="cpat:CLPA_c34250"/>
<evidence type="ECO:0000313" key="10">
    <source>
        <dbReference type="EMBL" id="KRU14496.1"/>
    </source>
</evidence>
<feature type="signal peptide" evidence="8">
    <location>
        <begin position="1"/>
        <end position="21"/>
    </location>
</feature>
<dbReference type="SUPFAM" id="SSF53850">
    <property type="entry name" value="Periplasmic binding protein-like II"/>
    <property type="match status" value="1"/>
</dbReference>
<reference evidence="9 12" key="1">
    <citation type="journal article" date="2015" name="Genome Announc.">
        <title>Complete Genome Sequence of the Nitrogen-Fixing and Solvent-Producing Clostridium pasteurianum DSM 525.</title>
        <authorList>
            <person name="Poehlein A."/>
            <person name="Grosse-Honebrink A."/>
            <person name="Zhang Y."/>
            <person name="Minton N.P."/>
            <person name="Daniel R."/>
        </authorList>
    </citation>
    <scope>NUCLEOTIDE SEQUENCE [LARGE SCALE GENOMIC DNA]</scope>
    <source>
        <strain evidence="9">DSM 525</strain>
        <strain evidence="12">DSM 525 / ATCC 6013</strain>
    </source>
</reference>
<evidence type="ECO:0000313" key="11">
    <source>
        <dbReference type="Proteomes" id="UP000028042"/>
    </source>
</evidence>
<keyword evidence="7" id="KW-0449">Lipoprotein</keyword>
<dbReference type="InterPro" id="IPR050490">
    <property type="entry name" value="Bact_solute-bd_prot1"/>
</dbReference>
<dbReference type="Proteomes" id="UP000028042">
    <property type="component" value="Unassembled WGS sequence"/>
</dbReference>
<keyword evidence="9" id="KW-0762">Sugar transport</keyword>
<accession>A0A0H3J648</accession>
<dbReference type="InterPro" id="IPR006059">
    <property type="entry name" value="SBP"/>
</dbReference>
<dbReference type="PANTHER" id="PTHR43649:SF33">
    <property type="entry name" value="POLYGALACTURONAN_RHAMNOGALACTURONAN-BINDING PROTEIN YTCQ"/>
    <property type="match status" value="1"/>
</dbReference>
<dbReference type="GeneID" id="93075527"/>
<sequence>MKKRSICSLILASLLVVGSLAGCGNKTSGESSGGKGDITAWVNTSDETPEGEAWAKIADNFNKKYNGKYKVKIEYIPRSGSGGGYEDKVNAALTTNSLPDVLTLDGPNTAAYAKSGIIAPLDEYLTDKEDMKDILPSIIDQGTYDGKMYAIGFSESNVGIYYNKKMFKDAGIDTASLPTIDKPWDWNEFMSICDTLVKKYNVPAIDMSLNDKSEMLMYAFTPFLWSQGGDVVSKDGTKADGVLNDANGVKAFTFIQDMVKKGYTTQSPAKQAFEQGKYPMKFSGSWTIEDMNKNFKDIDYGILPYPVSPDTHKLVSPSGSWQVAVSNTTEKKEAAAEFAKFSTNTESNEIMSLGNSVLPMRYSTIKNIQDKVSENMKFLMDQNAKSAHARPVIVAYPQVSRAFQDAVTDVTYYKNNPDVKKVLDTRAKEIQAAIDKQR</sequence>
<reference evidence="10" key="2">
    <citation type="submission" date="2015-10" db="EMBL/GenBank/DDBJ databases">
        <title>Improved Draft Genome Sequence of Clostridium pasteurianum Strain ATCC 6013 (DSM 525) Using a Hybrid Next-Generation Sequencing Approach.</title>
        <authorList>
            <person name="Pyne M.E."/>
            <person name="Utturkar S.M."/>
            <person name="Brown S.D."/>
            <person name="Moo-Young M."/>
            <person name="Chung D.A."/>
            <person name="Chou P.C."/>
        </authorList>
    </citation>
    <scope>NUCLEOTIDE SEQUENCE</scope>
    <source>
        <strain evidence="10">ATCC 6013</strain>
    </source>
</reference>
<keyword evidence="12" id="KW-1185">Reference proteome</keyword>
<dbReference type="Pfam" id="PF01547">
    <property type="entry name" value="SBP_bac_1"/>
    <property type="match status" value="1"/>
</dbReference>
<feature type="chain" id="PRO_5038209362" evidence="8">
    <location>
        <begin position="22"/>
        <end position="438"/>
    </location>
</feature>
<evidence type="ECO:0000256" key="7">
    <source>
        <dbReference type="ARBA" id="ARBA00023288"/>
    </source>
</evidence>
<evidence type="ECO:0000256" key="5">
    <source>
        <dbReference type="ARBA" id="ARBA00023136"/>
    </source>
</evidence>
<dbReference type="Proteomes" id="UP000030905">
    <property type="component" value="Chromosome"/>
</dbReference>
<dbReference type="PROSITE" id="PS51257">
    <property type="entry name" value="PROKAR_LIPOPROTEIN"/>
    <property type="match status" value="1"/>
</dbReference>
<protein>
    <submittedName>
        <fullName evidence="9">ABC-type sugar transport system, periplasmic component</fullName>
    </submittedName>
</protein>
<organism evidence="9 12">
    <name type="scientific">Clostridium pasteurianum DSM 525 = ATCC 6013</name>
    <dbReference type="NCBI Taxonomy" id="1262449"/>
    <lineage>
        <taxon>Bacteria</taxon>
        <taxon>Bacillati</taxon>
        <taxon>Bacillota</taxon>
        <taxon>Clostridia</taxon>
        <taxon>Eubacteriales</taxon>
        <taxon>Clostridiaceae</taxon>
        <taxon>Clostridium</taxon>
    </lineage>
</organism>
<dbReference type="EMBL" id="CP009268">
    <property type="protein sequence ID" value="AJA53479.1"/>
    <property type="molecule type" value="Genomic_DNA"/>
</dbReference>
<evidence type="ECO:0000313" key="12">
    <source>
        <dbReference type="Proteomes" id="UP000030905"/>
    </source>
</evidence>
<dbReference type="KEGG" id="cpae:CPAST_c34250"/>
<evidence type="ECO:0000256" key="4">
    <source>
        <dbReference type="ARBA" id="ARBA00022729"/>
    </source>
</evidence>
<proteinExistence type="inferred from homology"/>
<dbReference type="GO" id="GO:0055085">
    <property type="term" value="P:transmembrane transport"/>
    <property type="evidence" value="ECO:0007669"/>
    <property type="project" value="InterPro"/>
</dbReference>
<keyword evidence="5" id="KW-0472">Membrane</keyword>
<dbReference type="Gene3D" id="3.40.190.10">
    <property type="entry name" value="Periplasmic binding protein-like II"/>
    <property type="match status" value="1"/>
</dbReference>
<evidence type="ECO:0000256" key="6">
    <source>
        <dbReference type="ARBA" id="ARBA00023139"/>
    </source>
</evidence>
<evidence type="ECO:0000256" key="8">
    <source>
        <dbReference type="SAM" id="SignalP"/>
    </source>
</evidence>
<evidence type="ECO:0000256" key="3">
    <source>
        <dbReference type="ARBA" id="ARBA00022475"/>
    </source>
</evidence>
<dbReference type="EMBL" id="JPGY02000001">
    <property type="protein sequence ID" value="KRU14496.1"/>
    <property type="molecule type" value="Genomic_DNA"/>
</dbReference>
<gene>
    <name evidence="9" type="ORF">CLPA_c34250</name>
    <name evidence="10" type="ORF">CP6013_03755</name>
</gene>
<dbReference type="eggNOG" id="COG1653">
    <property type="taxonomic scope" value="Bacteria"/>
</dbReference>
<evidence type="ECO:0000313" key="9">
    <source>
        <dbReference type="EMBL" id="AJA53479.1"/>
    </source>
</evidence>
<comment type="similarity">
    <text evidence="1">Belongs to the bacterial solute-binding protein 1 family.</text>
</comment>
<dbReference type="InterPro" id="IPR006061">
    <property type="entry name" value="SBP_1_CS"/>
</dbReference>